<reference evidence="1 2" key="1">
    <citation type="submission" date="2018-03" db="EMBL/GenBank/DDBJ databases">
        <title>Genomic Encyclopedia of Archaeal and Bacterial Type Strains, Phase II (KMG-II): from individual species to whole genera.</title>
        <authorList>
            <person name="Goeker M."/>
        </authorList>
    </citation>
    <scope>NUCLEOTIDE SEQUENCE [LARGE SCALE GENOMIC DNA]</scope>
    <source>
        <strain evidence="1 2">DSM 100212</strain>
    </source>
</reference>
<gene>
    <name evidence="1" type="ORF">CLV74_10854</name>
</gene>
<keyword evidence="2" id="KW-1185">Reference proteome</keyword>
<accession>A0A2T0WNI9</accession>
<dbReference type="EMBL" id="PVTQ01000008">
    <property type="protein sequence ID" value="PRY88250.1"/>
    <property type="molecule type" value="Genomic_DNA"/>
</dbReference>
<dbReference type="OrthoDB" id="9816387at2"/>
<organism evidence="1 2">
    <name type="scientific">Donghicola tyrosinivorans</name>
    <dbReference type="NCBI Taxonomy" id="1652492"/>
    <lineage>
        <taxon>Bacteria</taxon>
        <taxon>Pseudomonadati</taxon>
        <taxon>Pseudomonadota</taxon>
        <taxon>Alphaproteobacteria</taxon>
        <taxon>Rhodobacterales</taxon>
        <taxon>Roseobacteraceae</taxon>
        <taxon>Donghicola</taxon>
    </lineage>
</organism>
<sequence>MTSDQPLPLAAELAMGLLQEDEAHKAERRRATDPAFDAEVWWWEERLAGCFANLPPQKAPKGTYDKIEARLFGAPDTAKAPDKGFGWKPVVGGIIGVKATLLAAFLITRALNTETHVYDTGIGQMTLRWNTQSGSIRSQSAAQTTLHIWIKTPTGYSYLGNAGQKLSLPFASGTVLALSADGPLSKAPKMLAEHHFTRED</sequence>
<protein>
    <recommendedName>
        <fullName evidence="3">Anti-sigma-K factor RskA</fullName>
    </recommendedName>
</protein>
<name>A0A2T0WNI9_9RHOB</name>
<evidence type="ECO:0000313" key="1">
    <source>
        <dbReference type="EMBL" id="PRY88250.1"/>
    </source>
</evidence>
<evidence type="ECO:0008006" key="3">
    <source>
        <dbReference type="Google" id="ProtNLM"/>
    </source>
</evidence>
<proteinExistence type="predicted"/>
<dbReference type="Proteomes" id="UP000238392">
    <property type="component" value="Unassembled WGS sequence"/>
</dbReference>
<comment type="caution">
    <text evidence="1">The sequence shown here is derived from an EMBL/GenBank/DDBJ whole genome shotgun (WGS) entry which is preliminary data.</text>
</comment>
<dbReference type="RefSeq" id="WP_106265261.1">
    <property type="nucleotide sequence ID" value="NZ_PVTQ01000008.1"/>
</dbReference>
<dbReference type="AlphaFoldDB" id="A0A2T0WNI9"/>
<evidence type="ECO:0000313" key="2">
    <source>
        <dbReference type="Proteomes" id="UP000238392"/>
    </source>
</evidence>